<keyword evidence="5 8" id="KW-0274">FAD</keyword>
<dbReference type="PANTHER" id="PTHR45754">
    <property type="entry name" value="METHYLENETETRAHYDROFOLATE REDUCTASE"/>
    <property type="match status" value="1"/>
</dbReference>
<proteinExistence type="inferred from homology"/>
<evidence type="ECO:0000256" key="2">
    <source>
        <dbReference type="ARBA" id="ARBA00004777"/>
    </source>
</evidence>
<comment type="cofactor">
    <cofactor evidence="1 8">
        <name>FAD</name>
        <dbReference type="ChEBI" id="CHEBI:57692"/>
    </cofactor>
</comment>
<dbReference type="GO" id="GO:0005829">
    <property type="term" value="C:cytosol"/>
    <property type="evidence" value="ECO:0007669"/>
    <property type="project" value="TreeGrafter"/>
</dbReference>
<comment type="catalytic activity">
    <reaction evidence="7">
        <text>(6S)-5-methyl-5,6,7,8-tetrahydrofolate + NAD(+) = (6R)-5,10-methylene-5,6,7,8-tetrahydrofolate + NADH + H(+)</text>
        <dbReference type="Rhea" id="RHEA:19821"/>
        <dbReference type="ChEBI" id="CHEBI:15378"/>
        <dbReference type="ChEBI" id="CHEBI:15636"/>
        <dbReference type="ChEBI" id="CHEBI:18608"/>
        <dbReference type="ChEBI" id="CHEBI:57540"/>
        <dbReference type="ChEBI" id="CHEBI:57945"/>
        <dbReference type="EC" id="1.5.1.54"/>
    </reaction>
    <physiologicalReaction direction="right-to-left" evidence="7">
        <dbReference type="Rhea" id="RHEA:19823"/>
    </physiologicalReaction>
</comment>
<dbReference type="AlphaFoldDB" id="A0A2Y9C037"/>
<keyword evidence="10" id="KW-1185">Reference proteome</keyword>
<dbReference type="EMBL" id="UETB01000013">
    <property type="protein sequence ID" value="SSA45462.1"/>
    <property type="molecule type" value="Genomic_DNA"/>
</dbReference>
<dbReference type="Proteomes" id="UP000250222">
    <property type="component" value="Unassembled WGS sequence"/>
</dbReference>
<dbReference type="CDD" id="cd00537">
    <property type="entry name" value="MTHFR"/>
    <property type="match status" value="1"/>
</dbReference>
<dbReference type="SUPFAM" id="SSF51730">
    <property type="entry name" value="FAD-linked oxidoreductase"/>
    <property type="match status" value="1"/>
</dbReference>
<keyword evidence="4 8" id="KW-0285">Flavoprotein</keyword>
<name>A0A2Y9C037_9MICO</name>
<evidence type="ECO:0000256" key="7">
    <source>
        <dbReference type="ARBA" id="ARBA00048628"/>
    </source>
</evidence>
<sequence length="305" mass="32721">MSTASLVTVPHGRPTVSFELYPPRTPAREASAWETVERLAASGPDFFSVTYGASGSTRDASRTLVRRILTETSVAPIAHLTSVGSTRAELERFVEELVDDGVRDFLALRGDPPAGQREWVPQPDGVNTTAELVTLIRSVERARFGTTGELSVAVAAYPAGASHTRTQDVVALLDKQAAGADFAITQVFYDPAAYVDLVEEARSAGVALPFVAGIIPMTDPRRLTRLAQLTGVPVPEALLERLASAADDEERHRIGIDATAALVEEVVSAGAPGLHLFTFNQHRPALDVVERLRRPLSTTSTRTTS</sequence>
<dbReference type="Gene3D" id="3.20.20.220">
    <property type="match status" value="1"/>
</dbReference>
<dbReference type="GO" id="GO:0035999">
    <property type="term" value="P:tetrahydrofolate interconversion"/>
    <property type="evidence" value="ECO:0007669"/>
    <property type="project" value="UniProtKB-UniPathway"/>
</dbReference>
<dbReference type="GO" id="GO:0106312">
    <property type="term" value="F:methylenetetrahydrofolate reductase (NADH) activity"/>
    <property type="evidence" value="ECO:0007669"/>
    <property type="project" value="UniProtKB-EC"/>
</dbReference>
<dbReference type="InterPro" id="IPR029041">
    <property type="entry name" value="FAD-linked_oxidoreductase-like"/>
</dbReference>
<evidence type="ECO:0000256" key="4">
    <source>
        <dbReference type="ARBA" id="ARBA00022630"/>
    </source>
</evidence>
<evidence type="ECO:0000256" key="3">
    <source>
        <dbReference type="ARBA" id="ARBA00006743"/>
    </source>
</evidence>
<dbReference type="InterPro" id="IPR003171">
    <property type="entry name" value="Mehydrof_redctse-like"/>
</dbReference>
<evidence type="ECO:0000313" key="9">
    <source>
        <dbReference type="EMBL" id="SSA45462.1"/>
    </source>
</evidence>
<dbReference type="GO" id="GO:0071949">
    <property type="term" value="F:FAD binding"/>
    <property type="evidence" value="ECO:0007669"/>
    <property type="project" value="TreeGrafter"/>
</dbReference>
<evidence type="ECO:0000313" key="10">
    <source>
        <dbReference type="Proteomes" id="UP000250222"/>
    </source>
</evidence>
<dbReference type="UniPathway" id="UPA00193"/>
<accession>A0A2Y9C037</accession>
<comment type="similarity">
    <text evidence="3 8">Belongs to the methylenetetrahydrofolate reductase family.</text>
</comment>
<dbReference type="PANTHER" id="PTHR45754:SF3">
    <property type="entry name" value="METHYLENETETRAHYDROFOLATE REDUCTASE (NADPH)"/>
    <property type="match status" value="1"/>
</dbReference>
<organism evidence="9 10">
    <name type="scientific">Georgenia satyanarayanai</name>
    <dbReference type="NCBI Taxonomy" id="860221"/>
    <lineage>
        <taxon>Bacteria</taxon>
        <taxon>Bacillati</taxon>
        <taxon>Actinomycetota</taxon>
        <taxon>Actinomycetes</taxon>
        <taxon>Micrococcales</taxon>
        <taxon>Bogoriellaceae</taxon>
        <taxon>Georgenia</taxon>
    </lineage>
</organism>
<evidence type="ECO:0000256" key="8">
    <source>
        <dbReference type="RuleBase" id="RU003862"/>
    </source>
</evidence>
<dbReference type="GO" id="GO:0009086">
    <property type="term" value="P:methionine biosynthetic process"/>
    <property type="evidence" value="ECO:0007669"/>
    <property type="project" value="TreeGrafter"/>
</dbReference>
<protein>
    <recommendedName>
        <fullName evidence="8">Methylenetetrahydrofolate reductase</fullName>
    </recommendedName>
</protein>
<evidence type="ECO:0000256" key="6">
    <source>
        <dbReference type="ARBA" id="ARBA00023002"/>
    </source>
</evidence>
<evidence type="ECO:0000256" key="5">
    <source>
        <dbReference type="ARBA" id="ARBA00022827"/>
    </source>
</evidence>
<keyword evidence="6 8" id="KW-0560">Oxidoreductase</keyword>
<gene>
    <name evidence="9" type="ORF">SAMN05216184_11363</name>
</gene>
<dbReference type="Pfam" id="PF02219">
    <property type="entry name" value="MTHFR"/>
    <property type="match status" value="1"/>
</dbReference>
<evidence type="ECO:0000256" key="1">
    <source>
        <dbReference type="ARBA" id="ARBA00001974"/>
    </source>
</evidence>
<reference evidence="9 10" key="1">
    <citation type="submission" date="2016-10" db="EMBL/GenBank/DDBJ databases">
        <authorList>
            <person name="Cai Z."/>
        </authorList>
    </citation>
    <scope>NUCLEOTIDE SEQUENCE [LARGE SCALE GENOMIC DNA]</scope>
    <source>
        <strain evidence="9 10">CGMCC 1.10826</strain>
    </source>
</reference>
<comment type="pathway">
    <text evidence="2 8">One-carbon metabolism; tetrahydrofolate interconversion.</text>
</comment>